<feature type="region of interest" description="Disordered" evidence="1">
    <location>
        <begin position="253"/>
        <end position="344"/>
    </location>
</feature>
<feature type="compositionally biased region" description="Low complexity" evidence="1">
    <location>
        <begin position="450"/>
        <end position="468"/>
    </location>
</feature>
<evidence type="ECO:0000256" key="1">
    <source>
        <dbReference type="SAM" id="MobiDB-lite"/>
    </source>
</evidence>
<feature type="region of interest" description="Disordered" evidence="1">
    <location>
        <begin position="583"/>
        <end position="602"/>
    </location>
</feature>
<dbReference type="Proteomes" id="UP000772434">
    <property type="component" value="Unassembled WGS sequence"/>
</dbReference>
<feature type="compositionally biased region" description="Basic and acidic residues" evidence="1">
    <location>
        <begin position="316"/>
        <end position="339"/>
    </location>
</feature>
<protein>
    <submittedName>
        <fullName evidence="2">Uncharacterized protein</fullName>
    </submittedName>
</protein>
<feature type="compositionally biased region" description="Low complexity" evidence="1">
    <location>
        <begin position="186"/>
        <end position="204"/>
    </location>
</feature>
<accession>A0A9P5UEI9</accession>
<gene>
    <name evidence="2" type="ORF">BDP27DRAFT_895962</name>
</gene>
<feature type="region of interest" description="Disordered" evidence="1">
    <location>
        <begin position="173"/>
        <end position="207"/>
    </location>
</feature>
<feature type="compositionally biased region" description="Pro residues" evidence="1">
    <location>
        <begin position="533"/>
        <end position="543"/>
    </location>
</feature>
<organism evidence="2 3">
    <name type="scientific">Rhodocollybia butyracea</name>
    <dbReference type="NCBI Taxonomy" id="206335"/>
    <lineage>
        <taxon>Eukaryota</taxon>
        <taxon>Fungi</taxon>
        <taxon>Dikarya</taxon>
        <taxon>Basidiomycota</taxon>
        <taxon>Agaricomycotina</taxon>
        <taxon>Agaricomycetes</taxon>
        <taxon>Agaricomycetidae</taxon>
        <taxon>Agaricales</taxon>
        <taxon>Marasmiineae</taxon>
        <taxon>Omphalotaceae</taxon>
        <taxon>Rhodocollybia</taxon>
    </lineage>
</organism>
<feature type="compositionally biased region" description="Polar residues" evidence="1">
    <location>
        <begin position="584"/>
        <end position="602"/>
    </location>
</feature>
<feature type="region of interest" description="Disordered" evidence="1">
    <location>
        <begin position="450"/>
        <end position="578"/>
    </location>
</feature>
<dbReference type="EMBL" id="JADNRY010000007">
    <property type="protein sequence ID" value="KAF9076279.1"/>
    <property type="molecule type" value="Genomic_DNA"/>
</dbReference>
<name>A0A9P5UEI9_9AGAR</name>
<keyword evidence="3" id="KW-1185">Reference proteome</keyword>
<proteinExistence type="predicted"/>
<feature type="compositionally biased region" description="Polar residues" evidence="1">
    <location>
        <begin position="285"/>
        <end position="296"/>
    </location>
</feature>
<sequence>MSTMSAVAKGKQPAVSLGPIRTSREHGHGHHIHTNGANVSPRFGHPPAVGSSMHHDMMDWRDGERSSKLRRMDFDDDSSAISSSDVHSTGRSMSRMSQMSTVSQLSQMSFATVASVDTVGSDPGPSRSMIRNRPSLLGLNRMTSTASSLRTSFDFASSSNLSVPSPIPPVPPLPQMRLLTPSQSYPRSTRTPHTPHTPHTARSSNSFSLDGQLAHDFRTQASMETDSPHMNGMNGSVSPPPINLNILSLSASPSLSPRPSLDSLSISSPSPSQSQWTLHPHQRAETLSSRRGQASPGQIHVMAQRRSMSHSPSPYESRELREYDYRERERSQEPGERGRGSMYPAQHGCDAQGVGGYYHANNHPPQGVVVGTNPGLKHSRSESDDINPIFKVVSFSYGSDSRGLDLALADKAKDKYTSVFNANLNPSSPSTSSYASSSYASSISYSHSHSLSLSSYSQPPLPTPSTSSESEEYYHDNDSESDAMDTYQGDYTYSAMDDRMESPDPQDYSSDDYHSSGVMYGDQHQYHRNPNPAAYPHPHPSPDPNATHLNGLPNGLHRHHQRHPPSLPPFAALDAVAGGGYDYSSLSPMSFTTPLESDSSSS</sequence>
<feature type="compositionally biased region" description="Low complexity" evidence="1">
    <location>
        <begin position="253"/>
        <end position="274"/>
    </location>
</feature>
<reference evidence="2" key="1">
    <citation type="submission" date="2020-11" db="EMBL/GenBank/DDBJ databases">
        <authorList>
            <consortium name="DOE Joint Genome Institute"/>
            <person name="Ahrendt S."/>
            <person name="Riley R."/>
            <person name="Andreopoulos W."/>
            <person name="Labutti K."/>
            <person name="Pangilinan J."/>
            <person name="Ruiz-Duenas F.J."/>
            <person name="Barrasa J.M."/>
            <person name="Sanchez-Garcia M."/>
            <person name="Camarero S."/>
            <person name="Miyauchi S."/>
            <person name="Serrano A."/>
            <person name="Linde D."/>
            <person name="Babiker R."/>
            <person name="Drula E."/>
            <person name="Ayuso-Fernandez I."/>
            <person name="Pacheco R."/>
            <person name="Padilla G."/>
            <person name="Ferreira P."/>
            <person name="Barriuso J."/>
            <person name="Kellner H."/>
            <person name="Castanera R."/>
            <person name="Alfaro M."/>
            <person name="Ramirez L."/>
            <person name="Pisabarro A.G."/>
            <person name="Kuo A."/>
            <person name="Tritt A."/>
            <person name="Lipzen A."/>
            <person name="He G."/>
            <person name="Yan M."/>
            <person name="Ng V."/>
            <person name="Cullen D."/>
            <person name="Martin F."/>
            <person name="Rosso M.-N."/>
            <person name="Henrissat B."/>
            <person name="Hibbett D."/>
            <person name="Martinez A.T."/>
            <person name="Grigoriev I.V."/>
        </authorList>
    </citation>
    <scope>NUCLEOTIDE SEQUENCE</scope>
    <source>
        <strain evidence="2">AH 40177</strain>
    </source>
</reference>
<comment type="caution">
    <text evidence="2">The sequence shown here is derived from an EMBL/GenBank/DDBJ whole genome shotgun (WGS) entry which is preliminary data.</text>
</comment>
<dbReference type="AlphaFoldDB" id="A0A9P5UEI9"/>
<evidence type="ECO:0000313" key="3">
    <source>
        <dbReference type="Proteomes" id="UP000772434"/>
    </source>
</evidence>
<evidence type="ECO:0000313" key="2">
    <source>
        <dbReference type="EMBL" id="KAF9076279.1"/>
    </source>
</evidence>